<proteinExistence type="inferred from homology"/>
<evidence type="ECO:0000259" key="10">
    <source>
        <dbReference type="Pfam" id="PF08245"/>
    </source>
</evidence>
<protein>
    <recommendedName>
        <fullName evidence="7 8">UDP-N-acetylmuramoylalanine--D-glutamate ligase</fullName>
        <ecNumber evidence="7 8">6.3.2.9</ecNumber>
    </recommendedName>
    <alternativeName>
        <fullName evidence="7">D-glutamic acid-adding enzyme</fullName>
    </alternativeName>
    <alternativeName>
        <fullName evidence="7">UDP-N-acetylmuramoyl-L-alanyl-D-glutamate synthetase</fullName>
    </alternativeName>
</protein>
<comment type="function">
    <text evidence="7 8">Cell wall formation. Catalyzes the addition of glutamate to the nucleotide precursor UDP-N-acetylmuramoyl-L-alanine (UMA).</text>
</comment>
<dbReference type="SUPFAM" id="SSF53244">
    <property type="entry name" value="MurD-like peptide ligases, peptide-binding domain"/>
    <property type="match status" value="1"/>
</dbReference>
<dbReference type="SUPFAM" id="SSF53623">
    <property type="entry name" value="MurD-like peptide ligases, catalytic domain"/>
    <property type="match status" value="1"/>
</dbReference>
<keyword evidence="6 7" id="KW-0067">ATP-binding</keyword>
<dbReference type="PANTHER" id="PTHR43692">
    <property type="entry name" value="UDP-N-ACETYLMURAMOYLALANINE--D-GLUTAMATE LIGASE"/>
    <property type="match status" value="1"/>
</dbReference>
<evidence type="ECO:0000256" key="1">
    <source>
        <dbReference type="ARBA" id="ARBA00004496"/>
    </source>
</evidence>
<dbReference type="NCBIfam" id="TIGR01087">
    <property type="entry name" value="murD"/>
    <property type="match status" value="1"/>
</dbReference>
<keyword evidence="7 8" id="KW-0132">Cell division</keyword>
<evidence type="ECO:0000256" key="7">
    <source>
        <dbReference type="HAMAP-Rule" id="MF_00639"/>
    </source>
</evidence>
<dbReference type="Pfam" id="PF02875">
    <property type="entry name" value="Mur_ligase_C"/>
    <property type="match status" value="1"/>
</dbReference>
<comment type="caution">
    <text evidence="11">The sequence shown here is derived from an EMBL/GenBank/DDBJ whole genome shotgun (WGS) entry which is preliminary data.</text>
</comment>
<evidence type="ECO:0000256" key="2">
    <source>
        <dbReference type="ARBA" id="ARBA00004752"/>
    </source>
</evidence>
<comment type="catalytic activity">
    <reaction evidence="7 8">
        <text>UDP-N-acetyl-alpha-D-muramoyl-L-alanine + D-glutamate + ATP = UDP-N-acetyl-alpha-D-muramoyl-L-alanyl-D-glutamate + ADP + phosphate + H(+)</text>
        <dbReference type="Rhea" id="RHEA:16429"/>
        <dbReference type="ChEBI" id="CHEBI:15378"/>
        <dbReference type="ChEBI" id="CHEBI:29986"/>
        <dbReference type="ChEBI" id="CHEBI:30616"/>
        <dbReference type="ChEBI" id="CHEBI:43474"/>
        <dbReference type="ChEBI" id="CHEBI:83898"/>
        <dbReference type="ChEBI" id="CHEBI:83900"/>
        <dbReference type="ChEBI" id="CHEBI:456216"/>
        <dbReference type="EC" id="6.3.2.9"/>
    </reaction>
</comment>
<keyword evidence="7 8" id="KW-0573">Peptidoglycan synthesis</keyword>
<name>A0ABV3K9V0_9MICC</name>
<evidence type="ECO:0000313" key="11">
    <source>
        <dbReference type="EMBL" id="MEV8157186.1"/>
    </source>
</evidence>
<dbReference type="Pfam" id="PF08245">
    <property type="entry name" value="Mur_ligase_M"/>
    <property type="match status" value="1"/>
</dbReference>
<organism evidence="11 12">
    <name type="scientific">Kocuria salsicia</name>
    <dbReference type="NCBI Taxonomy" id="664639"/>
    <lineage>
        <taxon>Bacteria</taxon>
        <taxon>Bacillati</taxon>
        <taxon>Actinomycetota</taxon>
        <taxon>Actinomycetes</taxon>
        <taxon>Micrococcales</taxon>
        <taxon>Micrococcaceae</taxon>
        <taxon>Kocuria</taxon>
    </lineage>
</organism>
<keyword evidence="7 8" id="KW-0133">Cell shape</keyword>
<evidence type="ECO:0000256" key="4">
    <source>
        <dbReference type="ARBA" id="ARBA00022598"/>
    </source>
</evidence>
<comment type="pathway">
    <text evidence="2 7 8">Cell wall biogenesis; peptidoglycan biosynthesis.</text>
</comment>
<dbReference type="Gene3D" id="3.40.50.720">
    <property type="entry name" value="NAD(P)-binding Rossmann-like Domain"/>
    <property type="match status" value="1"/>
</dbReference>
<feature type="domain" description="Mur ligase C-terminal" evidence="9">
    <location>
        <begin position="356"/>
        <end position="492"/>
    </location>
</feature>
<dbReference type="InterPro" id="IPR013221">
    <property type="entry name" value="Mur_ligase_cen"/>
</dbReference>
<keyword evidence="5 7" id="KW-0547">Nucleotide-binding</keyword>
<keyword evidence="12" id="KW-1185">Reference proteome</keyword>
<dbReference type="EMBL" id="JBFBLL010000001">
    <property type="protein sequence ID" value="MEV8157186.1"/>
    <property type="molecule type" value="Genomic_DNA"/>
</dbReference>
<dbReference type="RefSeq" id="WP_186366722.1">
    <property type="nucleotide sequence ID" value="NZ_JBFBLL010000001.1"/>
</dbReference>
<dbReference type="Gene3D" id="3.90.190.20">
    <property type="entry name" value="Mur ligase, C-terminal domain"/>
    <property type="match status" value="1"/>
</dbReference>
<comment type="subcellular location">
    <subcellularLocation>
        <location evidence="1 7 8">Cytoplasm</location>
    </subcellularLocation>
</comment>
<keyword evidence="7 8" id="KW-0131">Cell cycle</keyword>
<keyword evidence="4 7" id="KW-0436">Ligase</keyword>
<dbReference type="InterPro" id="IPR004101">
    <property type="entry name" value="Mur_ligase_C"/>
</dbReference>
<evidence type="ECO:0000313" key="12">
    <source>
        <dbReference type="Proteomes" id="UP001553031"/>
    </source>
</evidence>
<dbReference type="Gene3D" id="3.40.1190.10">
    <property type="entry name" value="Mur-like, catalytic domain"/>
    <property type="match status" value="1"/>
</dbReference>
<evidence type="ECO:0000256" key="6">
    <source>
        <dbReference type="ARBA" id="ARBA00022840"/>
    </source>
</evidence>
<feature type="binding site" evidence="7">
    <location>
        <begin position="150"/>
        <end position="156"/>
    </location>
    <ligand>
        <name>ATP</name>
        <dbReference type="ChEBI" id="CHEBI:30616"/>
    </ligand>
</feature>
<dbReference type="SUPFAM" id="SSF51984">
    <property type="entry name" value="MurCD N-terminal domain"/>
    <property type="match status" value="1"/>
</dbReference>
<dbReference type="Pfam" id="PF21799">
    <property type="entry name" value="MurD-like_N"/>
    <property type="match status" value="1"/>
</dbReference>
<dbReference type="EC" id="6.3.2.9" evidence="7 8"/>
<comment type="similarity">
    <text evidence="7">Belongs to the MurCDEF family.</text>
</comment>
<dbReference type="HAMAP" id="MF_00639">
    <property type="entry name" value="MurD"/>
    <property type="match status" value="1"/>
</dbReference>
<accession>A0ABV3K9V0</accession>
<evidence type="ECO:0000256" key="3">
    <source>
        <dbReference type="ARBA" id="ARBA00022490"/>
    </source>
</evidence>
<evidence type="ECO:0000256" key="8">
    <source>
        <dbReference type="RuleBase" id="RU003664"/>
    </source>
</evidence>
<dbReference type="InterPro" id="IPR036615">
    <property type="entry name" value="Mur_ligase_C_dom_sf"/>
</dbReference>
<dbReference type="Proteomes" id="UP001553031">
    <property type="component" value="Unassembled WGS sequence"/>
</dbReference>
<keyword evidence="3 7" id="KW-0963">Cytoplasm</keyword>
<dbReference type="InterPro" id="IPR005762">
    <property type="entry name" value="MurD"/>
</dbReference>
<keyword evidence="7 8" id="KW-0961">Cell wall biogenesis/degradation</keyword>
<reference evidence="11 12" key="1">
    <citation type="submission" date="2024-06" db="EMBL/GenBank/DDBJ databases">
        <title>The Natural Products Discovery Center: Release of the First 8490 Sequenced Strains for Exploring Actinobacteria Biosynthetic Diversity.</title>
        <authorList>
            <person name="Kalkreuter E."/>
            <person name="Kautsar S.A."/>
            <person name="Yang D."/>
            <person name="Bader C.D."/>
            <person name="Teijaro C.N."/>
            <person name="Fluegel L."/>
            <person name="Davis C.M."/>
            <person name="Simpson J.R."/>
            <person name="Lauterbach L."/>
            <person name="Steele A.D."/>
            <person name="Gui C."/>
            <person name="Meng S."/>
            <person name="Li G."/>
            <person name="Viehrig K."/>
            <person name="Ye F."/>
            <person name="Su P."/>
            <person name="Kiefer A.F."/>
            <person name="Nichols A."/>
            <person name="Cepeda A.J."/>
            <person name="Yan W."/>
            <person name="Fan B."/>
            <person name="Jiang Y."/>
            <person name="Adhikari A."/>
            <person name="Zheng C.-J."/>
            <person name="Schuster L."/>
            <person name="Cowan T.M."/>
            <person name="Smanski M.J."/>
            <person name="Chevrette M.G."/>
            <person name="De Carvalho L.P.S."/>
            <person name="Shen B."/>
        </authorList>
    </citation>
    <scope>NUCLEOTIDE SEQUENCE [LARGE SCALE GENOMIC DNA]</scope>
    <source>
        <strain evidence="11 12">NPDC079179</strain>
    </source>
</reference>
<sequence length="520" mass="54486">MMHASNENPVLDNPRLTELTSWDADWSGLRVVVAGIGVSGFAAADTLIELGALVTVLDSGDNERNQQAADTLKIVGARDVVLGPDAMTRVPDVVGVRPDLVVTSPGIRPTNPLLTAAREEGIQIWGDVELAWRVSERRGRRTPQWLCVTGTNGKTTTVGMTESILRSAGLKAIAVGNVGTPILDALRDPVEYDVLAVELSSFQLHWAHSVSPLASAVLNVAEDHVDWHGSFENYRADKSRVYENTRVACIYNVDQPGAEELVEAADVVEGCRAVGFTTGTPGLSMLGVVDELLVDRAFVADRATSAAEIGSVADTGDLPTRHGVANALAAAALARAAGVEPGAVRDGLLAYRPGEHRIQLVAETEGVRWIDDSKATNPHAAQASLSAFDTVVWIAGGLSKGVDYDELVAANAQRLKAVVVIGTDDAALLGSLSRLAPEVPVLAATPGLAGGTATSNGEPAIDPSDGHAVMRRAVQLAAARTEPGDTVLMAPAAASMDQFTDYADRGTSFARSVHEELGLA</sequence>
<dbReference type="GO" id="GO:0008764">
    <property type="term" value="F:UDP-N-acetylmuramoylalanine-D-glutamate ligase activity"/>
    <property type="evidence" value="ECO:0007669"/>
    <property type="project" value="UniProtKB-EC"/>
</dbReference>
<feature type="domain" description="Mur ligase central" evidence="10">
    <location>
        <begin position="148"/>
        <end position="334"/>
    </location>
</feature>
<dbReference type="PANTHER" id="PTHR43692:SF1">
    <property type="entry name" value="UDP-N-ACETYLMURAMOYLALANINE--D-GLUTAMATE LIGASE"/>
    <property type="match status" value="1"/>
</dbReference>
<evidence type="ECO:0000256" key="5">
    <source>
        <dbReference type="ARBA" id="ARBA00022741"/>
    </source>
</evidence>
<dbReference type="InterPro" id="IPR036565">
    <property type="entry name" value="Mur-like_cat_sf"/>
</dbReference>
<evidence type="ECO:0000259" key="9">
    <source>
        <dbReference type="Pfam" id="PF02875"/>
    </source>
</evidence>
<gene>
    <name evidence="7 11" type="primary">murD</name>
    <name evidence="11" type="ORF">AB0O96_03120</name>
</gene>